<comment type="subcellular location">
    <subcellularLocation>
        <location evidence="1">Nucleus</location>
    </subcellularLocation>
</comment>
<feature type="region of interest" description="Disordered" evidence="13">
    <location>
        <begin position="1181"/>
        <end position="1205"/>
    </location>
</feature>
<feature type="domain" description="C2H2-type" evidence="14">
    <location>
        <begin position="1057"/>
        <end position="1080"/>
    </location>
</feature>
<dbReference type="GO" id="GO:0008270">
    <property type="term" value="F:zinc ion binding"/>
    <property type="evidence" value="ECO:0007669"/>
    <property type="project" value="UniProtKB-KW"/>
</dbReference>
<gene>
    <name evidence="15" type="primary">ZNF292</name>
</gene>
<keyword evidence="4" id="KW-0479">Metal-binding</keyword>
<dbReference type="Ensembl" id="ENSMMDT00005032726.1">
    <property type="protein sequence ID" value="ENSMMDP00005032006.1"/>
    <property type="gene ID" value="ENSMMDG00005015101.1"/>
</dbReference>
<dbReference type="PANTHER" id="PTHR15507:SF14">
    <property type="entry name" value="ZINC FINGER PROTEIN 292"/>
    <property type="match status" value="1"/>
</dbReference>
<evidence type="ECO:0000256" key="6">
    <source>
        <dbReference type="ARBA" id="ARBA00022771"/>
    </source>
</evidence>
<dbReference type="GO" id="GO:0003677">
    <property type="term" value="F:DNA binding"/>
    <property type="evidence" value="ECO:0007669"/>
    <property type="project" value="UniProtKB-KW"/>
</dbReference>
<keyword evidence="9" id="KW-0238">DNA-binding</keyword>
<keyword evidence="11" id="KW-0539">Nucleus</keyword>
<feature type="compositionally biased region" description="Polar residues" evidence="13">
    <location>
        <begin position="1341"/>
        <end position="1356"/>
    </location>
</feature>
<feature type="domain" description="C2H2-type" evidence="14">
    <location>
        <begin position="659"/>
        <end position="688"/>
    </location>
</feature>
<dbReference type="Pfam" id="PF25420">
    <property type="entry name" value="zf-C2H2_ZN292"/>
    <property type="match status" value="1"/>
</dbReference>
<reference evidence="15" key="2">
    <citation type="submission" date="2025-08" db="UniProtKB">
        <authorList>
            <consortium name="Ensembl"/>
        </authorList>
    </citation>
    <scope>IDENTIFICATION</scope>
</reference>
<dbReference type="GeneTree" id="ENSGT00950000183034"/>
<evidence type="ECO:0000313" key="15">
    <source>
        <dbReference type="Ensembl" id="ENSMMDP00005032006.1"/>
    </source>
</evidence>
<dbReference type="Pfam" id="PF00096">
    <property type="entry name" value="zf-C2H2"/>
    <property type="match status" value="2"/>
</dbReference>
<feature type="region of interest" description="Disordered" evidence="13">
    <location>
        <begin position="1337"/>
        <end position="1358"/>
    </location>
</feature>
<feature type="domain" description="C2H2-type" evidence="14">
    <location>
        <begin position="1146"/>
        <end position="1176"/>
    </location>
</feature>
<keyword evidence="3" id="KW-0597">Phosphoprotein</keyword>
<feature type="region of interest" description="Disordered" evidence="13">
    <location>
        <begin position="1460"/>
        <end position="1533"/>
    </location>
</feature>
<evidence type="ECO:0000256" key="10">
    <source>
        <dbReference type="ARBA" id="ARBA00023163"/>
    </source>
</evidence>
<evidence type="ECO:0000256" key="4">
    <source>
        <dbReference type="ARBA" id="ARBA00022723"/>
    </source>
</evidence>
<dbReference type="SMART" id="SM00355">
    <property type="entry name" value="ZnF_C2H2"/>
    <property type="match status" value="15"/>
</dbReference>
<protein>
    <submittedName>
        <fullName evidence="15">Zinc finger protein 292b</fullName>
    </submittedName>
</protein>
<dbReference type="InterPro" id="IPR036236">
    <property type="entry name" value="Znf_C2H2_sf"/>
</dbReference>
<feature type="region of interest" description="Disordered" evidence="13">
    <location>
        <begin position="734"/>
        <end position="768"/>
    </location>
</feature>
<evidence type="ECO:0000256" key="2">
    <source>
        <dbReference type="ARBA" id="ARBA00006991"/>
    </source>
</evidence>
<evidence type="ECO:0000259" key="14">
    <source>
        <dbReference type="PROSITE" id="PS50157"/>
    </source>
</evidence>
<proteinExistence type="inferred from homology"/>
<dbReference type="Pfam" id="PF26218">
    <property type="entry name" value="zf_C2H2_ZNF292"/>
    <property type="match status" value="2"/>
</dbReference>
<evidence type="ECO:0000256" key="5">
    <source>
        <dbReference type="ARBA" id="ARBA00022737"/>
    </source>
</evidence>
<feature type="domain" description="C2H2-type" evidence="14">
    <location>
        <begin position="1211"/>
        <end position="1236"/>
    </location>
</feature>
<keyword evidence="7" id="KW-0862">Zinc</keyword>
<feature type="domain" description="C2H2-type" evidence="14">
    <location>
        <begin position="1295"/>
        <end position="1325"/>
    </location>
</feature>
<dbReference type="InterPro" id="IPR057986">
    <property type="entry name" value="TPR_Rlf/292/654"/>
</dbReference>
<feature type="region of interest" description="Disordered" evidence="13">
    <location>
        <begin position="1369"/>
        <end position="1388"/>
    </location>
</feature>
<dbReference type="Proteomes" id="UP000472263">
    <property type="component" value="Chromosome 24"/>
</dbReference>
<dbReference type="InParanoid" id="A0A667ZGJ0"/>
<dbReference type="Pfam" id="PF25580">
    <property type="entry name" value="TPR_Rlf"/>
    <property type="match status" value="1"/>
</dbReference>
<dbReference type="PANTHER" id="PTHR15507">
    <property type="entry name" value="ZINC FINGER PROTEIN RLF"/>
    <property type="match status" value="1"/>
</dbReference>
<comment type="similarity">
    <text evidence="2">Belongs to the krueppel C2H2-type zinc-finger protein family.</text>
</comment>
<organism evidence="15 16">
    <name type="scientific">Myripristis murdjan</name>
    <name type="common">pinecone soldierfish</name>
    <dbReference type="NCBI Taxonomy" id="586833"/>
    <lineage>
        <taxon>Eukaryota</taxon>
        <taxon>Metazoa</taxon>
        <taxon>Chordata</taxon>
        <taxon>Craniata</taxon>
        <taxon>Vertebrata</taxon>
        <taxon>Euteleostomi</taxon>
        <taxon>Actinopterygii</taxon>
        <taxon>Neopterygii</taxon>
        <taxon>Teleostei</taxon>
        <taxon>Neoteleostei</taxon>
        <taxon>Acanthomorphata</taxon>
        <taxon>Holocentriformes</taxon>
        <taxon>Holocentridae</taxon>
        <taxon>Myripristis</taxon>
    </lineage>
</organism>
<evidence type="ECO:0000256" key="9">
    <source>
        <dbReference type="ARBA" id="ARBA00023125"/>
    </source>
</evidence>
<dbReference type="InterPro" id="IPR013087">
    <property type="entry name" value="Znf_C2H2_type"/>
</dbReference>
<feature type="compositionally biased region" description="Basic and acidic residues" evidence="13">
    <location>
        <begin position="1461"/>
        <end position="1470"/>
    </location>
</feature>
<accession>A0A667ZGJ0</accession>
<dbReference type="GO" id="GO:0000981">
    <property type="term" value="F:DNA-binding transcription factor activity, RNA polymerase II-specific"/>
    <property type="evidence" value="ECO:0007669"/>
    <property type="project" value="TreeGrafter"/>
</dbReference>
<keyword evidence="16" id="KW-1185">Reference proteome</keyword>
<reference evidence="15" key="3">
    <citation type="submission" date="2025-09" db="UniProtKB">
        <authorList>
            <consortium name="Ensembl"/>
        </authorList>
    </citation>
    <scope>IDENTIFICATION</scope>
</reference>
<evidence type="ECO:0000256" key="3">
    <source>
        <dbReference type="ARBA" id="ARBA00022553"/>
    </source>
</evidence>
<keyword evidence="5" id="KW-0677">Repeat</keyword>
<dbReference type="PROSITE" id="PS50157">
    <property type="entry name" value="ZINC_FINGER_C2H2_2"/>
    <property type="match status" value="10"/>
</dbReference>
<reference evidence="15" key="1">
    <citation type="submission" date="2019-06" db="EMBL/GenBank/DDBJ databases">
        <authorList>
            <consortium name="Wellcome Sanger Institute Data Sharing"/>
        </authorList>
    </citation>
    <scope>NUCLEOTIDE SEQUENCE [LARGE SCALE GENOMIC DNA]</scope>
</reference>
<feature type="domain" description="C2H2-type" evidence="14">
    <location>
        <begin position="716"/>
        <end position="745"/>
    </location>
</feature>
<sequence length="1682" mass="191513">MVQGQRKLHLYCKQSLKLPFGELITCTSSLQTLLEYAGRWRIEDEPLPLVEVYIVALLSYAQASPYLSLQCENVPLVLERLSLLQENGISQLSLLSALGQHNGVWTNSVLQGLLSNDTLPPEQVHEFLALEGPVLLEMRVKHLIKENQMGKAALLAKTCSECPAFEGKGLFKQMHLVCLCATSEQDHLMDELSKVDCRDALEMICNLESEGDEKAAFSLCSAFLTRQLLQGDTYCAWELTLFWSKLLKRLEPSEQAFLDRCRQMSLLSKTVYHILFLIKVIQSELDNAGLPVCIEMCIRALQLESSDGNTKATVCKTISCLLPTDLEVKRACQLTEFLLEPTVDSYYAVETLYNEPDQKLEEENMPVPNSLRCELLLVFKTQWPFDPEFWDWKTLKRQCLAMMGEEASIVSSIDLLNDWFKDVTDCFVNTTNELKEITDKRQKNKELKKLREKGFISARFRNWQAYMQYCVLCDKEFLGHRIVRHAQTHLKGGLYSCPICAETFTSKDILVPHVASHVKQSCKERLTAMKTNKKLANPKTAAPVIAALKAKTENHIFAKENGDSQDHNEGLTLTVQTRVTGCKTENGEENTCPVTNCRKSFRFVKNLLAHVKAHGDNEEAKRYLEMQSKKVICQYCRRQFVNVTHLNDHLQVHCGVKPYICIQLNCKASFLSNAELLVHRKEHAVFKARCMFPNCGKIFNQAFKLYDHEAQHYKTFTCKIPDCGKVFHSQTQLDLHQEEHSVQEEETPASEPQTSQNPDLGPSLIERMLSDHTPPTQEISKDTESPFHPDHGVVAQSIENLLTSAQRPMENLGQYAVKHELHNEPFSVSKTQCSDNSRERYHCAYETCTRHYSSYRSVTKHMKAVHPEFYDQWKLARTKIKITHAALPSTLSVGNPTSIQNQQVSAVPQRQNVIQPSPFTNMVPNSDYATPPSHSLINPNQNARVQMENLTASQQQWMAEIQTAFEKLDLVREIPDHLSSSVNENSNNVNNETGSAKIDSHSSAVSARVKPFACESDTCTFSSMSSEALWKHLSKSHNYTHEMVNLVKKKHGKYAPFGCQKCSKAFTRNSNLRAHYQSAHRLSPKEIADLDMKRKLAKTAASVSFQNQEDQAPVAETAIDSLSTSRLYYKEKKLESNSEFSPYRPYRCVHQGCLAAFTIQHNLILHYRAVHQSALSALEVNKEQDQSEGLNESKDPEEEEPEFEIPQVSEFRCQEKDCSRVFQEVPSLLQHYLQLHEFSLDKAGALLSSINLGRFVCGQQGCTASFTAFWKYIGHVKQEHKEVKLSKPKPVNVLFRCDIEGCDRAYATKSNLLRHTMKKHTDIYQPKRMTQKMTEERVKQNTKNSHYPITKTSNGKENIESNKKILQRTSDKKRADKAKNNHWTKYGKPSLKSKEEASAMCTKKFVLQYPCMIKGCESVMKSERSIMKHYMGHGLAEKYLEEQRSHFIFCKKLPRQKCRSIRSDDSKSENTSDLSDTEIVDTGMEGSEYESSKPVLRKRMATDMPAPFFNSKLSNDESSEPASDGSVVVKRKRGRPRKLIENIVKRKRIPRSSKSHVVYNRDDESDSSSCPAPLQEEMSEQSAPLNSFKPMGFEMSFLQFLEQSNTTKPPLKSKVELPVMMRNASRLHAKETCVGFSNRQNLKSLDKVKVIIDGAYSDVTELLLRQLQDMRPTNCVGVSQIR</sequence>
<evidence type="ECO:0000256" key="1">
    <source>
        <dbReference type="ARBA" id="ARBA00004123"/>
    </source>
</evidence>
<dbReference type="Gene3D" id="3.30.160.60">
    <property type="entry name" value="Classic Zinc Finger"/>
    <property type="match status" value="5"/>
</dbReference>
<dbReference type="PROSITE" id="PS00028">
    <property type="entry name" value="ZINC_FINGER_C2H2_1"/>
    <property type="match status" value="10"/>
</dbReference>
<keyword evidence="10" id="KW-0804">Transcription</keyword>
<dbReference type="InterPro" id="IPR052251">
    <property type="entry name" value="GH-ZnFinger_Regulators"/>
</dbReference>
<feature type="domain" description="C2H2-type" evidence="14">
    <location>
        <begin position="590"/>
        <end position="619"/>
    </location>
</feature>
<evidence type="ECO:0000256" key="7">
    <source>
        <dbReference type="ARBA" id="ARBA00022833"/>
    </source>
</evidence>
<keyword evidence="8" id="KW-0805">Transcription regulation</keyword>
<evidence type="ECO:0000256" key="13">
    <source>
        <dbReference type="SAM" id="MobiDB-lite"/>
    </source>
</evidence>
<feature type="domain" description="C2H2-type" evidence="14">
    <location>
        <begin position="841"/>
        <end position="866"/>
    </location>
</feature>
<evidence type="ECO:0000256" key="11">
    <source>
        <dbReference type="ARBA" id="ARBA00023242"/>
    </source>
</evidence>
<dbReference type="GO" id="GO:0005634">
    <property type="term" value="C:nucleus"/>
    <property type="evidence" value="ECO:0007669"/>
    <property type="project" value="UniProtKB-SubCell"/>
</dbReference>
<feature type="compositionally biased region" description="Basic and acidic residues" evidence="13">
    <location>
        <begin position="1369"/>
        <end position="1379"/>
    </location>
</feature>
<evidence type="ECO:0000256" key="8">
    <source>
        <dbReference type="ARBA" id="ARBA00023015"/>
    </source>
</evidence>
<feature type="domain" description="C2H2-type" evidence="14">
    <location>
        <begin position="495"/>
        <end position="522"/>
    </location>
</feature>
<evidence type="ECO:0000256" key="12">
    <source>
        <dbReference type="PROSITE-ProRule" id="PRU00042"/>
    </source>
</evidence>
<evidence type="ECO:0000313" key="16">
    <source>
        <dbReference type="Proteomes" id="UP000472263"/>
    </source>
</evidence>
<name>A0A667ZGJ0_9TELE</name>
<feature type="domain" description="C2H2-type" evidence="14">
    <location>
        <begin position="631"/>
        <end position="658"/>
    </location>
</feature>
<keyword evidence="6 12" id="KW-0863">Zinc-finger</keyword>
<dbReference type="SUPFAM" id="SSF57667">
    <property type="entry name" value="beta-beta-alpha zinc fingers"/>
    <property type="match status" value="5"/>
</dbReference>
<feature type="region of interest" description="Disordered" evidence="13">
    <location>
        <begin position="1551"/>
        <end position="1582"/>
    </location>
</feature>
<dbReference type="InterPro" id="IPR058902">
    <property type="entry name" value="zf_C2H2_ZNF292/Rlf"/>
</dbReference>